<protein>
    <recommendedName>
        <fullName evidence="1">Small ribosomal subunit protein uS10 domain-containing protein</fullName>
    </recommendedName>
</protein>
<evidence type="ECO:0000259" key="1">
    <source>
        <dbReference type="Pfam" id="PF00338"/>
    </source>
</evidence>
<reference evidence="2" key="1">
    <citation type="journal article" date="2020" name="Nat. Commun.">
        <title>Large-scale genome sequencing of mycorrhizal fungi provides insights into the early evolution of symbiotic traits.</title>
        <authorList>
            <person name="Miyauchi S."/>
            <person name="Kiss E."/>
            <person name="Kuo A."/>
            <person name="Drula E."/>
            <person name="Kohler A."/>
            <person name="Sanchez-Garcia M."/>
            <person name="Morin E."/>
            <person name="Andreopoulos B."/>
            <person name="Barry K.W."/>
            <person name="Bonito G."/>
            <person name="Buee M."/>
            <person name="Carver A."/>
            <person name="Chen C."/>
            <person name="Cichocki N."/>
            <person name="Clum A."/>
            <person name="Culley D."/>
            <person name="Crous P.W."/>
            <person name="Fauchery L."/>
            <person name="Girlanda M."/>
            <person name="Hayes R.D."/>
            <person name="Keri Z."/>
            <person name="LaButti K."/>
            <person name="Lipzen A."/>
            <person name="Lombard V."/>
            <person name="Magnuson J."/>
            <person name="Maillard F."/>
            <person name="Murat C."/>
            <person name="Nolan M."/>
            <person name="Ohm R.A."/>
            <person name="Pangilinan J."/>
            <person name="Pereira M.F."/>
            <person name="Perotto S."/>
            <person name="Peter M."/>
            <person name="Pfister S."/>
            <person name="Riley R."/>
            <person name="Sitrit Y."/>
            <person name="Stielow J.B."/>
            <person name="Szollosi G."/>
            <person name="Zifcakova L."/>
            <person name="Stursova M."/>
            <person name="Spatafora J.W."/>
            <person name="Tedersoo L."/>
            <person name="Vaario L.M."/>
            <person name="Yamada A."/>
            <person name="Yan M."/>
            <person name="Wang P."/>
            <person name="Xu J."/>
            <person name="Bruns T."/>
            <person name="Baldrian P."/>
            <person name="Vilgalys R."/>
            <person name="Dunand C."/>
            <person name="Henrissat B."/>
            <person name="Grigoriev I.V."/>
            <person name="Hibbett D."/>
            <person name="Nagy L.G."/>
            <person name="Martin F.M."/>
        </authorList>
    </citation>
    <scope>NUCLEOTIDE SEQUENCE</scope>
    <source>
        <strain evidence="2">UP504</strain>
    </source>
</reference>
<gene>
    <name evidence="2" type="ORF">BS47DRAFT_1350864</name>
</gene>
<proteinExistence type="predicted"/>
<dbReference type="EMBL" id="MU129068">
    <property type="protein sequence ID" value="KAF9507955.1"/>
    <property type="molecule type" value="Genomic_DNA"/>
</dbReference>
<accession>A0A9P6DRU6</accession>
<dbReference type="InterPro" id="IPR027486">
    <property type="entry name" value="Ribosomal_uS10_dom"/>
</dbReference>
<organism evidence="2 3">
    <name type="scientific">Hydnum rufescens UP504</name>
    <dbReference type="NCBI Taxonomy" id="1448309"/>
    <lineage>
        <taxon>Eukaryota</taxon>
        <taxon>Fungi</taxon>
        <taxon>Dikarya</taxon>
        <taxon>Basidiomycota</taxon>
        <taxon>Agaricomycotina</taxon>
        <taxon>Agaricomycetes</taxon>
        <taxon>Cantharellales</taxon>
        <taxon>Hydnaceae</taxon>
        <taxon>Hydnum</taxon>
    </lineage>
</organism>
<evidence type="ECO:0000313" key="2">
    <source>
        <dbReference type="EMBL" id="KAF9507955.1"/>
    </source>
</evidence>
<evidence type="ECO:0000313" key="3">
    <source>
        <dbReference type="Proteomes" id="UP000886523"/>
    </source>
</evidence>
<keyword evidence="3" id="KW-1185">Reference proteome</keyword>
<dbReference type="AlphaFoldDB" id="A0A9P6DRU6"/>
<sequence length="107" mass="12013">MAPQYPRNSRRGVPSASPYWDPWASSFILFSTRLMPIARTACPPSKRSLCSVIRTPLADEKSQENSEEVVYQHAVKVWATHPKAQGKWIKSLKINLFGGVPRGMCIV</sequence>
<dbReference type="Pfam" id="PF00338">
    <property type="entry name" value="Ribosomal_S10"/>
    <property type="match status" value="1"/>
</dbReference>
<name>A0A9P6DRU6_9AGAM</name>
<feature type="domain" description="Small ribosomal subunit protein uS10" evidence="1">
    <location>
        <begin position="37"/>
        <end position="100"/>
    </location>
</feature>
<dbReference type="Proteomes" id="UP000886523">
    <property type="component" value="Unassembled WGS sequence"/>
</dbReference>
<comment type="caution">
    <text evidence="2">The sequence shown here is derived from an EMBL/GenBank/DDBJ whole genome shotgun (WGS) entry which is preliminary data.</text>
</comment>